<dbReference type="Pfam" id="PF00266">
    <property type="entry name" value="Aminotran_5"/>
    <property type="match status" value="1"/>
</dbReference>
<organism evidence="2">
    <name type="scientific">marine metagenome</name>
    <dbReference type="NCBI Taxonomy" id="408172"/>
    <lineage>
        <taxon>unclassified sequences</taxon>
        <taxon>metagenomes</taxon>
        <taxon>ecological metagenomes</taxon>
    </lineage>
</organism>
<feature type="domain" description="Aminotransferase class V" evidence="1">
    <location>
        <begin position="10"/>
        <end position="78"/>
    </location>
</feature>
<dbReference type="AlphaFoldDB" id="A0A382WCF9"/>
<dbReference type="InterPro" id="IPR000192">
    <property type="entry name" value="Aminotrans_V_dom"/>
</dbReference>
<dbReference type="PANTHER" id="PTHR43586:SF21">
    <property type="entry name" value="PYRIDOXAL PHOSPHATE (PLP)-DEPENDENT ASPARTATE AMINOTRANSFERASE SUPERFAMILY"/>
    <property type="match status" value="1"/>
</dbReference>
<evidence type="ECO:0000259" key="1">
    <source>
        <dbReference type="Pfam" id="PF00266"/>
    </source>
</evidence>
<evidence type="ECO:0000313" key="2">
    <source>
        <dbReference type="EMBL" id="SVD56463.1"/>
    </source>
</evidence>
<protein>
    <recommendedName>
        <fullName evidence="1">Aminotransferase class V domain-containing protein</fullName>
    </recommendedName>
</protein>
<gene>
    <name evidence="2" type="ORF">METZ01_LOCUS409317</name>
</gene>
<dbReference type="EMBL" id="UINC01158755">
    <property type="protein sequence ID" value="SVD56463.1"/>
    <property type="molecule type" value="Genomic_DNA"/>
</dbReference>
<dbReference type="SUPFAM" id="SSF53383">
    <property type="entry name" value="PLP-dependent transferases"/>
    <property type="match status" value="1"/>
</dbReference>
<sequence>MLGKEKAEPGKRSPTVSFKFRTMSSRRIAQELAKHRIGVGSGNFYALRCIEALGMDPQDGVVRVSMVHYNTKEEVGKLVSTLGQILDLA</sequence>
<reference evidence="2" key="1">
    <citation type="submission" date="2018-05" db="EMBL/GenBank/DDBJ databases">
        <authorList>
            <person name="Lanie J.A."/>
            <person name="Ng W.-L."/>
            <person name="Kazmierczak K.M."/>
            <person name="Andrzejewski T.M."/>
            <person name="Davidsen T.M."/>
            <person name="Wayne K.J."/>
            <person name="Tettelin H."/>
            <person name="Glass J.I."/>
            <person name="Rusch D."/>
            <person name="Podicherti R."/>
            <person name="Tsui H.-C.T."/>
            <person name="Winkler M.E."/>
        </authorList>
    </citation>
    <scope>NUCLEOTIDE SEQUENCE</scope>
</reference>
<proteinExistence type="predicted"/>
<name>A0A382WCF9_9ZZZZ</name>
<dbReference type="PANTHER" id="PTHR43586">
    <property type="entry name" value="CYSTEINE DESULFURASE"/>
    <property type="match status" value="1"/>
</dbReference>
<accession>A0A382WCF9</accession>
<dbReference type="Gene3D" id="3.90.1150.10">
    <property type="entry name" value="Aspartate Aminotransferase, domain 1"/>
    <property type="match status" value="1"/>
</dbReference>
<dbReference type="InterPro" id="IPR015424">
    <property type="entry name" value="PyrdxlP-dep_Trfase"/>
</dbReference>
<dbReference type="InterPro" id="IPR015422">
    <property type="entry name" value="PyrdxlP-dep_Trfase_small"/>
</dbReference>